<evidence type="ECO:0000313" key="2">
    <source>
        <dbReference type="Proteomes" id="UP000503820"/>
    </source>
</evidence>
<sequence>MILNASQLNAIRQHNDEELRKGQFATYGYPAHTIRDLLNTVEAMKKEKKKWQRLAQERGQTLQAIRDMLGSNGSTPE</sequence>
<name>A0A7J0BSY1_9BACT</name>
<keyword evidence="2" id="KW-1185">Reference proteome</keyword>
<evidence type="ECO:0000313" key="1">
    <source>
        <dbReference type="EMBL" id="GFM36820.1"/>
    </source>
</evidence>
<proteinExistence type="predicted"/>
<dbReference type="EMBL" id="BLVP01000007">
    <property type="protein sequence ID" value="GFM36820.1"/>
    <property type="molecule type" value="Genomic_DNA"/>
</dbReference>
<dbReference type="RefSeq" id="WP_174409470.1">
    <property type="nucleotide sequence ID" value="NZ_BLVP01000007.1"/>
</dbReference>
<reference evidence="1 2" key="1">
    <citation type="submission" date="2020-05" db="EMBL/GenBank/DDBJ databases">
        <title>Draft genome sequence of Desulfovibrio psychrotolerans JS1T.</title>
        <authorList>
            <person name="Ueno A."/>
            <person name="Tamazawa S."/>
            <person name="Tamamura S."/>
            <person name="Murakami T."/>
            <person name="Kiyama T."/>
            <person name="Inomata H."/>
            <person name="Amano Y."/>
            <person name="Miyakawa K."/>
            <person name="Tamaki H."/>
            <person name="Naganuma T."/>
            <person name="Kaneko K."/>
        </authorList>
    </citation>
    <scope>NUCLEOTIDE SEQUENCE [LARGE SCALE GENOMIC DNA]</scope>
    <source>
        <strain evidence="1 2">JS1</strain>
    </source>
</reference>
<comment type="caution">
    <text evidence="1">The sequence shown here is derived from an EMBL/GenBank/DDBJ whole genome shotgun (WGS) entry which is preliminary data.</text>
</comment>
<accession>A0A7J0BSY1</accession>
<organism evidence="1 2">
    <name type="scientific">Desulfovibrio psychrotolerans</name>
    <dbReference type="NCBI Taxonomy" id="415242"/>
    <lineage>
        <taxon>Bacteria</taxon>
        <taxon>Pseudomonadati</taxon>
        <taxon>Thermodesulfobacteriota</taxon>
        <taxon>Desulfovibrionia</taxon>
        <taxon>Desulfovibrionales</taxon>
        <taxon>Desulfovibrionaceae</taxon>
        <taxon>Desulfovibrio</taxon>
    </lineage>
</organism>
<dbReference type="AlphaFoldDB" id="A0A7J0BSY1"/>
<gene>
    <name evidence="1" type="ORF">DSM19430T_15040</name>
</gene>
<dbReference type="Proteomes" id="UP000503820">
    <property type="component" value="Unassembled WGS sequence"/>
</dbReference>
<protein>
    <submittedName>
        <fullName evidence="1">Uncharacterized protein</fullName>
    </submittedName>
</protein>